<dbReference type="Pfam" id="PF04464">
    <property type="entry name" value="Glyphos_transf"/>
    <property type="match status" value="1"/>
</dbReference>
<dbReference type="GO" id="GO:0047355">
    <property type="term" value="F:CDP-glycerol glycerophosphotransferase activity"/>
    <property type="evidence" value="ECO:0007669"/>
    <property type="project" value="InterPro"/>
</dbReference>
<dbReference type="InterPro" id="IPR043148">
    <property type="entry name" value="TagF_C"/>
</dbReference>
<dbReference type="InterPro" id="IPR007554">
    <property type="entry name" value="Glycerophosphate_synth"/>
</dbReference>
<keyword evidence="2" id="KW-1185">Reference proteome</keyword>
<evidence type="ECO:0000313" key="2">
    <source>
        <dbReference type="Proteomes" id="UP000005089"/>
    </source>
</evidence>
<dbReference type="AlphaFoldDB" id="C3XA13"/>
<protein>
    <submittedName>
        <fullName evidence="1">CDP-glycerol:poly(Glycerophosphate) glycerophosphotransferase</fullName>
    </submittedName>
</protein>
<dbReference type="STRING" id="847.BRW83_1076"/>
<sequence>MKLKYLLNDFIWNIKRRIKVFRNKKINIVFVCHRPALWGSLKSFFEACNEDKRFNITIVAIPNKKQLPGTDFNHQVYESEGAEVFFKNFPCAVIEGYDYKNGIWFDLKKLNIDYIFFQTPYNICRPEEYHSKVVSQYAKICYVHYAANMMGNEIYDESYPFNFIKDVSFFFCQSDYDFELLVAHLKKVKTKIKRKIFITGFPRYDSLEKYKKCDSDLWSRRKENDICRIIWTPRWSTRENNCHFFDYKDKILDYIDSNNEIDFIFRPHPQAFLEWNANGELNEEDAEKYKNEYIKRKNAKIDSSGEYLHTFYSSDILITDISSIIAEYFLTGKPIIYCHKTDHFNDFSRKMSQGFYWVSNWEELSKTLDFLKKGIDPLKAKREDIINELFPNSEKKACCEIKEIIIKDFFR</sequence>
<dbReference type="Proteomes" id="UP000005089">
    <property type="component" value="Unassembled WGS sequence"/>
</dbReference>
<keyword evidence="1" id="KW-0808">Transferase</keyword>
<reference evidence="1 2" key="1">
    <citation type="submission" date="2009-02" db="EMBL/GenBank/DDBJ databases">
        <title>The Genome Sequence of Oxalobacter formigenes OXCC13.</title>
        <authorList>
            <consortium name="The Broad Institute Genome Sequencing Platform"/>
            <person name="Ward D."/>
            <person name="Young S.K."/>
            <person name="Kodira C.D."/>
            <person name="Zeng Q."/>
            <person name="Koehrsen M."/>
            <person name="Alvarado L."/>
            <person name="Berlin A."/>
            <person name="Borenstein D."/>
            <person name="Chen Z."/>
            <person name="Engels R."/>
            <person name="Freedman E."/>
            <person name="Gellesch M."/>
            <person name="Goldberg J."/>
            <person name="Griggs A."/>
            <person name="Gujja S."/>
            <person name="Heiman D."/>
            <person name="Hepburn T."/>
            <person name="Howarth C."/>
            <person name="Jen D."/>
            <person name="Larson L."/>
            <person name="Lewis B."/>
            <person name="Mehta T."/>
            <person name="Park D."/>
            <person name="Pearson M."/>
            <person name="Roberts A."/>
            <person name="Saif S."/>
            <person name="Shea T."/>
            <person name="Shenoy N."/>
            <person name="Sisk P."/>
            <person name="Stolte C."/>
            <person name="Sykes S."/>
            <person name="Walk T."/>
            <person name="White J."/>
            <person name="Yandava C."/>
            <person name="Allison M.J."/>
            <person name="Lander E."/>
            <person name="Nusbaum C."/>
            <person name="Galagan J."/>
            <person name="Birren B."/>
        </authorList>
    </citation>
    <scope>NUCLEOTIDE SEQUENCE [LARGE SCALE GENOMIC DNA]</scope>
    <source>
        <strain evidence="1 2">OXCC13</strain>
    </source>
</reference>
<gene>
    <name evidence="1" type="ORF">OFBG_01067</name>
</gene>
<dbReference type="GO" id="GO:0016020">
    <property type="term" value="C:membrane"/>
    <property type="evidence" value="ECO:0007669"/>
    <property type="project" value="InterPro"/>
</dbReference>
<dbReference type="HOGENOM" id="CLU_694224_0_0_4"/>
<dbReference type="OrthoDB" id="2334812at2"/>
<organism evidence="1 2">
    <name type="scientific">Oxalobacter formigenes OXCC13</name>
    <dbReference type="NCBI Taxonomy" id="556269"/>
    <lineage>
        <taxon>Bacteria</taxon>
        <taxon>Pseudomonadati</taxon>
        <taxon>Pseudomonadota</taxon>
        <taxon>Betaproteobacteria</taxon>
        <taxon>Burkholderiales</taxon>
        <taxon>Oxalobacteraceae</taxon>
        <taxon>Oxalobacter</taxon>
    </lineage>
</organism>
<accession>C3XA13</accession>
<dbReference type="SUPFAM" id="SSF53756">
    <property type="entry name" value="UDP-Glycosyltransferase/glycogen phosphorylase"/>
    <property type="match status" value="1"/>
</dbReference>
<name>C3XA13_OXAFO</name>
<dbReference type="Gene3D" id="3.40.50.12580">
    <property type="match status" value="1"/>
</dbReference>
<proteinExistence type="predicted"/>
<dbReference type="RefSeq" id="WP_005880893.1">
    <property type="nucleotide sequence ID" value="NZ_CP019430.1"/>
</dbReference>
<dbReference type="GeneID" id="77134963"/>
<dbReference type="EMBL" id="GG658170">
    <property type="protein sequence ID" value="EEO30039.1"/>
    <property type="molecule type" value="Genomic_DNA"/>
</dbReference>
<evidence type="ECO:0000313" key="1">
    <source>
        <dbReference type="EMBL" id="EEO30039.1"/>
    </source>
</evidence>